<accession>A0A835S831</accession>
<dbReference type="EMBL" id="JADCNM010000001">
    <property type="protein sequence ID" value="KAG0503354.1"/>
    <property type="molecule type" value="Genomic_DNA"/>
</dbReference>
<evidence type="ECO:0000313" key="4">
    <source>
        <dbReference type="Proteomes" id="UP000639772"/>
    </source>
</evidence>
<feature type="region of interest" description="Disordered" evidence="1">
    <location>
        <begin position="184"/>
        <end position="207"/>
    </location>
</feature>
<feature type="compositionally biased region" description="Pro residues" evidence="1">
    <location>
        <begin position="188"/>
        <end position="203"/>
    </location>
</feature>
<evidence type="ECO:0000313" key="3">
    <source>
        <dbReference type="EMBL" id="KAG0503354.1"/>
    </source>
</evidence>
<proteinExistence type="predicted"/>
<reference evidence="3 4" key="1">
    <citation type="journal article" date="2020" name="Nat. Food">
        <title>A phased Vanilla planifolia genome enables genetic improvement of flavour and production.</title>
        <authorList>
            <person name="Hasing T."/>
            <person name="Tang H."/>
            <person name="Brym M."/>
            <person name="Khazi F."/>
            <person name="Huang T."/>
            <person name="Chambers A.H."/>
        </authorList>
    </citation>
    <scope>NUCLEOTIDE SEQUENCE [LARGE SCALE GENOMIC DNA]</scope>
    <source>
        <tissue evidence="3">Leaf</tissue>
    </source>
</reference>
<gene>
    <name evidence="3" type="ORF">HPP92_003426</name>
</gene>
<keyword evidence="2" id="KW-0812">Transmembrane</keyword>
<evidence type="ECO:0000256" key="1">
    <source>
        <dbReference type="SAM" id="MobiDB-lite"/>
    </source>
</evidence>
<dbReference type="AlphaFoldDB" id="A0A835S831"/>
<keyword evidence="2" id="KW-0472">Membrane</keyword>
<feature type="transmembrane region" description="Helical" evidence="2">
    <location>
        <begin position="54"/>
        <end position="73"/>
    </location>
</feature>
<keyword evidence="2" id="KW-1133">Transmembrane helix</keyword>
<name>A0A835S831_VANPL</name>
<organism evidence="3 4">
    <name type="scientific">Vanilla planifolia</name>
    <name type="common">Vanilla</name>
    <dbReference type="NCBI Taxonomy" id="51239"/>
    <lineage>
        <taxon>Eukaryota</taxon>
        <taxon>Viridiplantae</taxon>
        <taxon>Streptophyta</taxon>
        <taxon>Embryophyta</taxon>
        <taxon>Tracheophyta</taxon>
        <taxon>Spermatophyta</taxon>
        <taxon>Magnoliopsida</taxon>
        <taxon>Liliopsida</taxon>
        <taxon>Asparagales</taxon>
        <taxon>Orchidaceae</taxon>
        <taxon>Vanilloideae</taxon>
        <taxon>Vanilleae</taxon>
        <taxon>Vanilla</taxon>
    </lineage>
</organism>
<evidence type="ECO:0000256" key="2">
    <source>
        <dbReference type="SAM" id="Phobius"/>
    </source>
</evidence>
<protein>
    <submittedName>
        <fullName evidence="3">Uncharacterized protein</fullName>
    </submittedName>
</protein>
<feature type="region of interest" description="Disordered" evidence="1">
    <location>
        <begin position="100"/>
        <end position="138"/>
    </location>
</feature>
<sequence>MAASSSSSSPMQAYVETSDWLKVSTEEFGSEKMGSLVLSVHRTRRRRRMRRRRYLVSFVGASIMHSCSAGAPGGGASAPAAARAGSQVPSLRFHTPSFVTTTTTASPSRGTSARPAAAIGPKAAPSQRSCRWGCRKNKRSSSASAASKIIKPSSSEQGLGSVSSLTPLLTSYNHEADTDLHLFFPPGQQLPPSRPSSPTPPEPKLYGIQVQPRFGTWLCLDRV</sequence>
<comment type="caution">
    <text evidence="3">The sequence shown here is derived from an EMBL/GenBank/DDBJ whole genome shotgun (WGS) entry which is preliminary data.</text>
</comment>
<dbReference type="Proteomes" id="UP000639772">
    <property type="component" value="Chromosome 1"/>
</dbReference>
<feature type="compositionally biased region" description="Low complexity" evidence="1">
    <location>
        <begin position="100"/>
        <end position="125"/>
    </location>
</feature>